<dbReference type="RefSeq" id="WP_204132897.1">
    <property type="nucleotide sequence ID" value="NZ_JAFDVD010000026.1"/>
</dbReference>
<gene>
    <name evidence="3" type="ORF">JQN70_18690</name>
</gene>
<dbReference type="PANTHER" id="PTHR33279">
    <property type="entry name" value="SULFUR CARRIER PROTEIN YEDF-RELATED"/>
    <property type="match status" value="1"/>
</dbReference>
<organism evidence="3 4">
    <name type="scientific">Phycicoccus sonneratiae</name>
    <dbReference type="NCBI Taxonomy" id="2807628"/>
    <lineage>
        <taxon>Bacteria</taxon>
        <taxon>Bacillati</taxon>
        <taxon>Actinomycetota</taxon>
        <taxon>Actinomycetes</taxon>
        <taxon>Micrococcales</taxon>
        <taxon>Intrasporangiaceae</taxon>
        <taxon>Phycicoccus</taxon>
    </lineage>
</organism>
<evidence type="ECO:0000313" key="4">
    <source>
        <dbReference type="Proteomes" id="UP001430172"/>
    </source>
</evidence>
<dbReference type="Gene3D" id="3.30.110.40">
    <property type="entry name" value="TusA-like domain"/>
    <property type="match status" value="1"/>
</dbReference>
<reference evidence="3" key="1">
    <citation type="submission" date="2021-02" db="EMBL/GenBank/DDBJ databases">
        <title>Phycicoccus sp. MQZ13P-5T, whole genome shotgun sequence.</title>
        <authorList>
            <person name="Tuo L."/>
        </authorList>
    </citation>
    <scope>NUCLEOTIDE SEQUENCE</scope>
    <source>
        <strain evidence="3">MQZ13P-5</strain>
    </source>
</reference>
<comment type="caution">
    <text evidence="3">The sequence shown here is derived from an EMBL/GenBank/DDBJ whole genome shotgun (WGS) entry which is preliminary data.</text>
</comment>
<dbReference type="Proteomes" id="UP001430172">
    <property type="component" value="Unassembled WGS sequence"/>
</dbReference>
<dbReference type="CDD" id="cd00291">
    <property type="entry name" value="SirA_YedF_YeeD"/>
    <property type="match status" value="1"/>
</dbReference>
<dbReference type="SUPFAM" id="SSF64307">
    <property type="entry name" value="SirA-like"/>
    <property type="match status" value="1"/>
</dbReference>
<dbReference type="InterPro" id="IPR036868">
    <property type="entry name" value="TusA-like_sf"/>
</dbReference>
<accession>A0ABS2CRA8</accession>
<evidence type="ECO:0000256" key="1">
    <source>
        <dbReference type="ARBA" id="ARBA00008984"/>
    </source>
</evidence>
<dbReference type="PROSITE" id="PS01148">
    <property type="entry name" value="UPF0033"/>
    <property type="match status" value="1"/>
</dbReference>
<evidence type="ECO:0000313" key="3">
    <source>
        <dbReference type="EMBL" id="MBM6402427.1"/>
    </source>
</evidence>
<comment type="similarity">
    <text evidence="1">Belongs to the sulfur carrier protein TusA family.</text>
</comment>
<feature type="domain" description="UPF0033" evidence="2">
    <location>
        <begin position="7"/>
        <end position="31"/>
    </location>
</feature>
<proteinExistence type="inferred from homology"/>
<dbReference type="InterPro" id="IPR001455">
    <property type="entry name" value="TusA-like"/>
</dbReference>
<keyword evidence="4" id="KW-1185">Reference proteome</keyword>
<dbReference type="EMBL" id="JAFDVD010000026">
    <property type="protein sequence ID" value="MBM6402427.1"/>
    <property type="molecule type" value="Genomic_DNA"/>
</dbReference>
<dbReference type="Pfam" id="PF01206">
    <property type="entry name" value="TusA"/>
    <property type="match status" value="1"/>
</dbReference>
<name>A0ABS2CRA8_9MICO</name>
<dbReference type="PANTHER" id="PTHR33279:SF6">
    <property type="entry name" value="SULFUR CARRIER PROTEIN YEDF-RELATED"/>
    <property type="match status" value="1"/>
</dbReference>
<evidence type="ECO:0000259" key="2">
    <source>
        <dbReference type="PROSITE" id="PS01148"/>
    </source>
</evidence>
<protein>
    <submittedName>
        <fullName evidence="3">Sulfurtransferase TusA family protein</fullName>
    </submittedName>
</protein>
<sequence>MSAPPLVDARGTRCPVPVVRVARAARDLAPGAVVVLLADDVAARSDVPAWARMRGHAVDVEDEDGWTRYTVRVGGRSAARSAARST</sequence>